<feature type="region of interest" description="Disordered" evidence="3">
    <location>
        <begin position="923"/>
        <end position="950"/>
    </location>
</feature>
<feature type="transmembrane region" description="Helical" evidence="4">
    <location>
        <begin position="821"/>
        <end position="841"/>
    </location>
</feature>
<feature type="compositionally biased region" description="Basic and acidic residues" evidence="3">
    <location>
        <begin position="926"/>
        <end position="950"/>
    </location>
</feature>
<dbReference type="InterPro" id="IPR011701">
    <property type="entry name" value="MFS"/>
</dbReference>
<proteinExistence type="predicted"/>
<dbReference type="Pfam" id="PF20684">
    <property type="entry name" value="Fung_rhodopsin"/>
    <property type="match status" value="1"/>
</dbReference>
<protein>
    <submittedName>
        <fullName evidence="6">Major facilitator superfamily domain-containing protein</fullName>
    </submittedName>
</protein>
<feature type="transmembrane region" description="Helical" evidence="4">
    <location>
        <begin position="577"/>
        <end position="598"/>
    </location>
</feature>
<dbReference type="Gene3D" id="1.20.1250.20">
    <property type="entry name" value="MFS general substrate transporter like domains"/>
    <property type="match status" value="2"/>
</dbReference>
<comment type="caution">
    <text evidence="6">The sequence shown here is derived from an EMBL/GenBank/DDBJ whole genome shotgun (WGS) entry which is preliminary data.</text>
</comment>
<gene>
    <name evidence="6" type="ORF">B0H66DRAFT_493302</name>
</gene>
<dbReference type="AlphaFoldDB" id="A0AAE0IJZ0"/>
<sequence length="1041" mass="113409">MEVQTNEGFASRGPAVFAVTTATLVLATVFVAARMVSRIGIVRRVGADDYIIVLAWLIAFFLSLTIDFGTQRGLGRHDANISASDRMGLRMCEYVFSVLYNPALMATKTSILVFYLRLARNTQKILRMASWAVLAIVNIAGTILTFMNIFQCEPMAAAWNLGVPPTKCIPLLTEFICSAPVNVVTDLAILALPLPVLTGMRLPPRQKTILVITFTVGIFVTVVDVVRIYYLQQAINIVPIDASDDPSAIFGQSAGFPWNASLSLMWSAVEVNVGITCACVPTLKPLIIRILPAMIIDPDGTQRSSTGTAPPTQGSSSQQRNASTSTKQESSSQAATTTTTTTTSESPHPQLPSPAHMRAGSEGSEEISFRDFLSLGTPPQGTSSLAAPSQQQQQQPPGMPSSAVYFGFVNMQRPKSMLRTSASESFKYCTVVSVLFFLWGFSYGLLNTLNNVVADIADMSQAQTLGLTSLYFGAGYFFGPLLVGEWLLRHDEHRRTTWRQNRSNNTEPVGGFKATFIVGLLIYGAGTIMFWPGAVLNAYGGFMVSTFVVGFGLAVLETAANPFLALCGPPQHADARLLFAQAVQAVGSVLSGLLANNVFFARIEGRPSGSMNLIDVQWTYLAVTLLCVLLALVFYYMPLPEVTDRELGRLASRLPVNAEKRSIGGKLSLRTWCIVMAVASQWTYVAAQENMSIYFHELLTAYVPETGKTWKPSGFPISVLNYLVVAHAAFAASRFVAGVLAFLSVKYPNQRFIPTPRTMLFLSAVGSFVFMLVAVVIRPTEKPNLMAVPIVLFFFAEGPMWPLIFSLGLRGQGKRTKRASAWLTMGASGPAFWPFVSYAILQKGGSVQTAFIVVVALVTVSLVYPLFLTFVKDARVMVDHVVIVQTQGSSGPGPGGGLARIQSEAPGGENTLDQIIEARKKRRQSKALEDAAEKAKEETQGRGDGRARDGRLSGRFFGWRKVRKDKVSNTGAIGVENSVPSPLVEHYEQQQPQGQEGTASERQQEEEENDDGDQDRIEEQPRSETPPWEKQVLDTRLLDGI</sequence>
<feature type="transmembrane region" description="Helical" evidence="4">
    <location>
        <begin position="425"/>
        <end position="446"/>
    </location>
</feature>
<feature type="transmembrane region" description="Helical" evidence="4">
    <location>
        <begin position="759"/>
        <end position="780"/>
    </location>
</feature>
<organism evidence="6 7">
    <name type="scientific">Apodospora peruviana</name>
    <dbReference type="NCBI Taxonomy" id="516989"/>
    <lineage>
        <taxon>Eukaryota</taxon>
        <taxon>Fungi</taxon>
        <taxon>Dikarya</taxon>
        <taxon>Ascomycota</taxon>
        <taxon>Pezizomycotina</taxon>
        <taxon>Sordariomycetes</taxon>
        <taxon>Sordariomycetidae</taxon>
        <taxon>Sordariales</taxon>
        <taxon>Lasiosphaeriaceae</taxon>
        <taxon>Apodospora</taxon>
    </lineage>
</organism>
<dbReference type="InterPro" id="IPR049326">
    <property type="entry name" value="Rhodopsin_dom_fungi"/>
</dbReference>
<dbReference type="GO" id="GO:0005886">
    <property type="term" value="C:plasma membrane"/>
    <property type="evidence" value="ECO:0007669"/>
    <property type="project" value="UniProtKB-SubCell"/>
</dbReference>
<feature type="transmembrane region" description="Helical" evidence="4">
    <location>
        <begin position="847"/>
        <end position="867"/>
    </location>
</feature>
<feature type="transmembrane region" description="Helical" evidence="4">
    <location>
        <begin position="128"/>
        <end position="151"/>
    </location>
</feature>
<dbReference type="GO" id="GO:0022857">
    <property type="term" value="F:transmembrane transporter activity"/>
    <property type="evidence" value="ECO:0007669"/>
    <property type="project" value="InterPro"/>
</dbReference>
<feature type="compositionally biased region" description="Polar residues" evidence="3">
    <location>
        <begin position="989"/>
        <end position="1001"/>
    </location>
</feature>
<feature type="region of interest" description="Disordered" evidence="3">
    <location>
        <begin position="299"/>
        <end position="363"/>
    </location>
</feature>
<evidence type="ECO:0000313" key="6">
    <source>
        <dbReference type="EMBL" id="KAK3326440.1"/>
    </source>
</evidence>
<feature type="transmembrane region" description="Helical" evidence="4">
    <location>
        <begin position="49"/>
        <end position="66"/>
    </location>
</feature>
<evidence type="ECO:0000256" key="4">
    <source>
        <dbReference type="SAM" id="Phobius"/>
    </source>
</evidence>
<keyword evidence="7" id="KW-1185">Reference proteome</keyword>
<reference evidence="6" key="1">
    <citation type="journal article" date="2023" name="Mol. Phylogenet. Evol.">
        <title>Genome-scale phylogeny and comparative genomics of the fungal order Sordariales.</title>
        <authorList>
            <person name="Hensen N."/>
            <person name="Bonometti L."/>
            <person name="Westerberg I."/>
            <person name="Brannstrom I.O."/>
            <person name="Guillou S."/>
            <person name="Cros-Aarteil S."/>
            <person name="Calhoun S."/>
            <person name="Haridas S."/>
            <person name="Kuo A."/>
            <person name="Mondo S."/>
            <person name="Pangilinan J."/>
            <person name="Riley R."/>
            <person name="LaButti K."/>
            <person name="Andreopoulos B."/>
            <person name="Lipzen A."/>
            <person name="Chen C."/>
            <person name="Yan M."/>
            <person name="Daum C."/>
            <person name="Ng V."/>
            <person name="Clum A."/>
            <person name="Steindorff A."/>
            <person name="Ohm R.A."/>
            <person name="Martin F."/>
            <person name="Silar P."/>
            <person name="Natvig D.O."/>
            <person name="Lalanne C."/>
            <person name="Gautier V."/>
            <person name="Ament-Velasquez S.L."/>
            <person name="Kruys A."/>
            <person name="Hutchinson M.I."/>
            <person name="Powell A.J."/>
            <person name="Barry K."/>
            <person name="Miller A.N."/>
            <person name="Grigoriev I.V."/>
            <person name="Debuchy R."/>
            <person name="Gladieux P."/>
            <person name="Hiltunen Thoren M."/>
            <person name="Johannesson H."/>
        </authorList>
    </citation>
    <scope>NUCLEOTIDE SEQUENCE</scope>
    <source>
        <strain evidence="6">CBS 118394</strain>
    </source>
</reference>
<feature type="compositionally biased region" description="Low complexity" evidence="3">
    <location>
        <begin position="323"/>
        <end position="346"/>
    </location>
</feature>
<accession>A0AAE0IJZ0</accession>
<evidence type="ECO:0000259" key="5">
    <source>
        <dbReference type="Pfam" id="PF20684"/>
    </source>
</evidence>
<evidence type="ECO:0000256" key="3">
    <source>
        <dbReference type="SAM" id="MobiDB-lite"/>
    </source>
</evidence>
<comment type="subcellular location">
    <subcellularLocation>
        <location evidence="1">Cell inner membrane</location>
        <topology evidence="1">Multi-pass membrane protein</topology>
    </subcellularLocation>
</comment>
<feature type="transmembrane region" description="Helical" evidence="4">
    <location>
        <begin position="15"/>
        <end position="37"/>
    </location>
</feature>
<keyword evidence="4" id="KW-0472">Membrane</keyword>
<dbReference type="InterPro" id="IPR036259">
    <property type="entry name" value="MFS_trans_sf"/>
</dbReference>
<evidence type="ECO:0000256" key="1">
    <source>
        <dbReference type="ARBA" id="ARBA00004429"/>
    </source>
</evidence>
<dbReference type="PANTHER" id="PTHR43702">
    <property type="entry name" value="L-FUCOSE-PROTON SYMPORTER"/>
    <property type="match status" value="1"/>
</dbReference>
<feature type="transmembrane region" description="Helical" evidence="4">
    <location>
        <begin position="94"/>
        <end position="116"/>
    </location>
</feature>
<feature type="domain" description="Rhodopsin" evidence="5">
    <location>
        <begin position="33"/>
        <end position="288"/>
    </location>
</feature>
<feature type="compositionally biased region" description="Basic and acidic residues" evidence="3">
    <location>
        <begin position="1031"/>
        <end position="1041"/>
    </location>
</feature>
<dbReference type="SUPFAM" id="SSF103473">
    <property type="entry name" value="MFS general substrate transporter"/>
    <property type="match status" value="1"/>
</dbReference>
<feature type="transmembrane region" description="Helical" evidence="4">
    <location>
        <begin position="618"/>
        <end position="637"/>
    </location>
</feature>
<feature type="transmembrane region" description="Helical" evidence="4">
    <location>
        <begin position="669"/>
        <end position="687"/>
    </location>
</feature>
<feature type="transmembrane region" description="Helical" evidence="4">
    <location>
        <begin position="466"/>
        <end position="488"/>
    </location>
</feature>
<keyword evidence="4" id="KW-1133">Transmembrane helix</keyword>
<dbReference type="PANTHER" id="PTHR43702:SF13">
    <property type="entry name" value="MONOSACCHARIDE TRANSPORTER, PUTATIVE (AFU_ORTHOLOGUE AFUA_4G06630)-RELATED"/>
    <property type="match status" value="1"/>
</dbReference>
<feature type="compositionally biased region" description="Acidic residues" evidence="3">
    <location>
        <begin position="1004"/>
        <end position="1013"/>
    </location>
</feature>
<feature type="transmembrane region" description="Helical" evidence="4">
    <location>
        <begin position="209"/>
        <end position="230"/>
    </location>
</feature>
<feature type="transmembrane region" description="Helical" evidence="4">
    <location>
        <begin position="786"/>
        <end position="809"/>
    </location>
</feature>
<dbReference type="Proteomes" id="UP001283341">
    <property type="component" value="Unassembled WGS sequence"/>
</dbReference>
<feature type="transmembrane region" description="Helical" evidence="4">
    <location>
        <begin position="509"/>
        <end position="531"/>
    </location>
</feature>
<evidence type="ECO:0000313" key="7">
    <source>
        <dbReference type="Proteomes" id="UP001283341"/>
    </source>
</evidence>
<name>A0AAE0IJZ0_9PEZI</name>
<feature type="region of interest" description="Disordered" evidence="3">
    <location>
        <begin position="379"/>
        <end position="401"/>
    </location>
</feature>
<feature type="compositionally biased region" description="Polar residues" evidence="3">
    <location>
        <begin position="301"/>
        <end position="322"/>
    </location>
</feature>
<keyword evidence="2" id="KW-1003">Cell membrane</keyword>
<dbReference type="EMBL" id="JAUEDM010000002">
    <property type="protein sequence ID" value="KAK3326440.1"/>
    <property type="molecule type" value="Genomic_DNA"/>
</dbReference>
<keyword evidence="4" id="KW-0812">Transmembrane</keyword>
<dbReference type="InterPro" id="IPR050375">
    <property type="entry name" value="MFS_TsgA-like"/>
</dbReference>
<evidence type="ECO:0000256" key="2">
    <source>
        <dbReference type="ARBA" id="ARBA00022475"/>
    </source>
</evidence>
<feature type="region of interest" description="Disordered" evidence="3">
    <location>
        <begin position="971"/>
        <end position="1041"/>
    </location>
</feature>
<feature type="transmembrane region" description="Helical" evidence="4">
    <location>
        <begin position="719"/>
        <end position="747"/>
    </location>
</feature>
<feature type="compositionally biased region" description="Low complexity" evidence="3">
    <location>
        <begin position="383"/>
        <end position="401"/>
    </location>
</feature>
<reference evidence="6" key="2">
    <citation type="submission" date="2023-06" db="EMBL/GenBank/DDBJ databases">
        <authorList>
            <consortium name="Lawrence Berkeley National Laboratory"/>
            <person name="Haridas S."/>
            <person name="Hensen N."/>
            <person name="Bonometti L."/>
            <person name="Westerberg I."/>
            <person name="Brannstrom I.O."/>
            <person name="Guillou S."/>
            <person name="Cros-Aarteil S."/>
            <person name="Calhoun S."/>
            <person name="Kuo A."/>
            <person name="Mondo S."/>
            <person name="Pangilinan J."/>
            <person name="Riley R."/>
            <person name="Labutti K."/>
            <person name="Andreopoulos B."/>
            <person name="Lipzen A."/>
            <person name="Chen C."/>
            <person name="Yanf M."/>
            <person name="Daum C."/>
            <person name="Ng V."/>
            <person name="Clum A."/>
            <person name="Steindorff A."/>
            <person name="Ohm R."/>
            <person name="Martin F."/>
            <person name="Silar P."/>
            <person name="Natvig D."/>
            <person name="Lalanne C."/>
            <person name="Gautier V."/>
            <person name="Ament-Velasquez S.L."/>
            <person name="Kruys A."/>
            <person name="Hutchinson M.I."/>
            <person name="Powell A.J."/>
            <person name="Barry K."/>
            <person name="Miller A.N."/>
            <person name="Grigoriev I.V."/>
            <person name="Debuchy R."/>
            <person name="Gladieux P."/>
            <person name="Thoren M.H."/>
            <person name="Johannesson H."/>
        </authorList>
    </citation>
    <scope>NUCLEOTIDE SEQUENCE</scope>
    <source>
        <strain evidence="6">CBS 118394</strain>
    </source>
</reference>
<dbReference type="Pfam" id="PF07690">
    <property type="entry name" value="MFS_1"/>
    <property type="match status" value="1"/>
</dbReference>